<comment type="caution">
    <text evidence="1">The sequence shown here is derived from an EMBL/GenBank/DDBJ whole genome shotgun (WGS) entry which is preliminary data.</text>
</comment>
<dbReference type="AlphaFoldDB" id="A0AAD8PJ99"/>
<sequence>MRGTMCCCWYDSALVVPRPSSLHFPYNPTPGAFLPPAKKPQNIESFLLLGLWMMHADQGYKTSA</sequence>
<organism evidence="1 2">
    <name type="scientific">Colletotrichum navitas</name>
    <dbReference type="NCBI Taxonomy" id="681940"/>
    <lineage>
        <taxon>Eukaryota</taxon>
        <taxon>Fungi</taxon>
        <taxon>Dikarya</taxon>
        <taxon>Ascomycota</taxon>
        <taxon>Pezizomycotina</taxon>
        <taxon>Sordariomycetes</taxon>
        <taxon>Hypocreomycetidae</taxon>
        <taxon>Glomerellales</taxon>
        <taxon>Glomerellaceae</taxon>
        <taxon>Colletotrichum</taxon>
        <taxon>Colletotrichum graminicola species complex</taxon>
    </lineage>
</organism>
<dbReference type="Proteomes" id="UP001230504">
    <property type="component" value="Unassembled WGS sequence"/>
</dbReference>
<keyword evidence="2" id="KW-1185">Reference proteome</keyword>
<dbReference type="EMBL" id="JAHLJV010000191">
    <property type="protein sequence ID" value="KAK1564268.1"/>
    <property type="molecule type" value="Genomic_DNA"/>
</dbReference>
<reference evidence="1" key="1">
    <citation type="submission" date="2021-06" db="EMBL/GenBank/DDBJ databases">
        <title>Comparative genomics, transcriptomics and evolutionary studies reveal genomic signatures of adaptation to plant cell wall in hemibiotrophic fungi.</title>
        <authorList>
            <consortium name="DOE Joint Genome Institute"/>
            <person name="Baroncelli R."/>
            <person name="Diaz J.F."/>
            <person name="Benocci T."/>
            <person name="Peng M."/>
            <person name="Battaglia E."/>
            <person name="Haridas S."/>
            <person name="Andreopoulos W."/>
            <person name="Labutti K."/>
            <person name="Pangilinan J."/>
            <person name="Floch G.L."/>
            <person name="Makela M.R."/>
            <person name="Henrissat B."/>
            <person name="Grigoriev I.V."/>
            <person name="Crouch J.A."/>
            <person name="De Vries R.P."/>
            <person name="Sukno S.A."/>
            <person name="Thon M.R."/>
        </authorList>
    </citation>
    <scope>NUCLEOTIDE SEQUENCE</scope>
    <source>
        <strain evidence="1">CBS 125086</strain>
    </source>
</reference>
<evidence type="ECO:0000313" key="2">
    <source>
        <dbReference type="Proteomes" id="UP001230504"/>
    </source>
</evidence>
<dbReference type="RefSeq" id="XP_060407073.1">
    <property type="nucleotide sequence ID" value="XM_060559460.1"/>
</dbReference>
<gene>
    <name evidence="1" type="ORF">LY79DRAFT_573337</name>
</gene>
<proteinExistence type="predicted"/>
<accession>A0AAD8PJ99</accession>
<name>A0AAD8PJ99_9PEZI</name>
<evidence type="ECO:0000313" key="1">
    <source>
        <dbReference type="EMBL" id="KAK1564268.1"/>
    </source>
</evidence>
<dbReference type="GeneID" id="85443700"/>
<protein>
    <submittedName>
        <fullName evidence="1">Uncharacterized protein</fullName>
    </submittedName>
</protein>